<proteinExistence type="predicted"/>
<protein>
    <submittedName>
        <fullName evidence="2">Uncharacterized protein</fullName>
    </submittedName>
</protein>
<feature type="transmembrane region" description="Helical" evidence="1">
    <location>
        <begin position="178"/>
        <end position="202"/>
    </location>
</feature>
<gene>
    <name evidence="2" type="ORF">COU19_00680</name>
</gene>
<keyword evidence="1" id="KW-0812">Transmembrane</keyword>
<dbReference type="EMBL" id="PFBL01000005">
    <property type="protein sequence ID" value="PIR83367.1"/>
    <property type="molecule type" value="Genomic_DNA"/>
</dbReference>
<feature type="transmembrane region" description="Helical" evidence="1">
    <location>
        <begin position="238"/>
        <end position="261"/>
    </location>
</feature>
<evidence type="ECO:0000256" key="1">
    <source>
        <dbReference type="SAM" id="Phobius"/>
    </source>
</evidence>
<sequence length="379" mass="43062">MLEERRIADPHLLICVTDADGHEVPGARQLVPLDQVQTRVDFHRPGEHTLHARVVWGPTRKWLRNEYLARESGRRHAGYDCDVFNVDNRLERLSWEAERTQQEFDRSESRRGLSIDKMTVFYGLGLTTRKVAITDELFASPPPLLLVWWLNFPHGGAKLPLDDQCHLRRRVIESLPKLVWAPVAGASLSLCKGVVGILWMLLFPRKHGRYYGGVAFLANIAFGKAFPWDDGRRQGVYWHGSIPMLFLVPMTWIVLLGAGVINCANLGIEMTFWNLLLFGVLGILELLSCVAVILGVILAAEAVRDGTLGNVIDRFLQRWETAEAERSISAWTFDDRYRDLVCDNGQTAFRPLDLTHLQKRPTVIFSELKARVCKPFARS</sequence>
<dbReference type="AlphaFoldDB" id="A0A2H0UAF4"/>
<comment type="caution">
    <text evidence="2">The sequence shown here is derived from an EMBL/GenBank/DDBJ whole genome shotgun (WGS) entry which is preliminary data.</text>
</comment>
<evidence type="ECO:0000313" key="3">
    <source>
        <dbReference type="Proteomes" id="UP000230179"/>
    </source>
</evidence>
<feature type="transmembrane region" description="Helical" evidence="1">
    <location>
        <begin position="208"/>
        <end position="226"/>
    </location>
</feature>
<dbReference type="Proteomes" id="UP000230179">
    <property type="component" value="Unassembled WGS sequence"/>
</dbReference>
<accession>A0A2H0UAF4</accession>
<evidence type="ECO:0000313" key="2">
    <source>
        <dbReference type="EMBL" id="PIR83367.1"/>
    </source>
</evidence>
<keyword evidence="1" id="KW-0472">Membrane</keyword>
<organism evidence="2 3">
    <name type="scientific">Candidatus Kaiserbacteria bacterium CG10_big_fil_rev_8_21_14_0_10_56_12</name>
    <dbReference type="NCBI Taxonomy" id="1974611"/>
    <lineage>
        <taxon>Bacteria</taxon>
        <taxon>Candidatus Kaiseribacteriota</taxon>
    </lineage>
</organism>
<reference evidence="3" key="1">
    <citation type="submission" date="2017-09" db="EMBL/GenBank/DDBJ databases">
        <title>Depth-based differentiation of microbial function through sediment-hosted aquifers and enrichment of novel symbionts in the deep terrestrial subsurface.</title>
        <authorList>
            <person name="Probst A.J."/>
            <person name="Ladd B."/>
            <person name="Jarett J.K."/>
            <person name="Geller-Mcgrath D.E."/>
            <person name="Sieber C.M.K."/>
            <person name="Emerson J.B."/>
            <person name="Anantharaman K."/>
            <person name="Thomas B.C."/>
            <person name="Malmstrom R."/>
            <person name="Stieglmeier M."/>
            <person name="Klingl A."/>
            <person name="Woyke T."/>
            <person name="Ryan C.M."/>
            <person name="Banfield J.F."/>
        </authorList>
    </citation>
    <scope>NUCLEOTIDE SEQUENCE [LARGE SCALE GENOMIC DNA]</scope>
</reference>
<name>A0A2H0UAF4_9BACT</name>
<feature type="transmembrane region" description="Helical" evidence="1">
    <location>
        <begin position="273"/>
        <end position="300"/>
    </location>
</feature>
<keyword evidence="1" id="KW-1133">Transmembrane helix</keyword>